<sequence length="278" mass="30619">MGLFQDQTSSLSEIKRLAALVMDPSRRDEIGPDQWPLAMIAYGLVTCNEMGREEEGVAIYNIFQSCCAPDARRKCALQLATFIRQRKGDGWRALLPFAMTDEAPDIRRQASFLIYTLASPKPEERFPGIAGLADIICANPLPGQASMAPALDALMSLGDMRFAPYLASISKKLSSERLADLLAGTEAIPTDLGCGWLLDVLDERPELSSAIAAVLAGMPSRAGEVLDVVVPIPSWQFTNSAVQPLHSWSIPEYRLRMRERLSRRLGPEEQEAVDRAWS</sequence>
<dbReference type="EMBL" id="CACRSS010000003">
    <property type="protein sequence ID" value="VYS97355.1"/>
    <property type="molecule type" value="Genomic_DNA"/>
</dbReference>
<reference evidence="1" key="1">
    <citation type="submission" date="2019-11" db="EMBL/GenBank/DDBJ databases">
        <authorList>
            <person name="Feng L."/>
        </authorList>
    </citation>
    <scope>NUCLEOTIDE SEQUENCE</scope>
    <source>
        <strain evidence="1">AMuciniphilaLFYP55</strain>
    </source>
</reference>
<proteinExistence type="predicted"/>
<dbReference type="AlphaFoldDB" id="A0A6N2T0M2"/>
<organism evidence="1">
    <name type="scientific">Akkermansia muciniphila</name>
    <dbReference type="NCBI Taxonomy" id="239935"/>
    <lineage>
        <taxon>Bacteria</taxon>
        <taxon>Pseudomonadati</taxon>
        <taxon>Verrucomicrobiota</taxon>
        <taxon>Verrucomicrobiia</taxon>
        <taxon>Verrucomicrobiales</taxon>
        <taxon>Akkermansiaceae</taxon>
        <taxon>Akkermansia</taxon>
    </lineage>
</organism>
<gene>
    <name evidence="1" type="ORF">AMLFYP55_02318</name>
</gene>
<evidence type="ECO:0008006" key="2">
    <source>
        <dbReference type="Google" id="ProtNLM"/>
    </source>
</evidence>
<dbReference type="RefSeq" id="WP_102733082.1">
    <property type="nucleotide sequence ID" value="NZ_CACRSS010000003.1"/>
</dbReference>
<protein>
    <recommendedName>
        <fullName evidence="2">HEAT repeat domain-containing protein</fullName>
    </recommendedName>
</protein>
<name>A0A6N2T0M2_9BACT</name>
<accession>A0A6N2T0M2</accession>
<evidence type="ECO:0000313" key="1">
    <source>
        <dbReference type="EMBL" id="VYS97355.1"/>
    </source>
</evidence>
<dbReference type="OrthoDB" id="197832at2"/>